<dbReference type="InterPro" id="IPR032914">
    <property type="entry name" value="Vam6/VPS39/TRAP1"/>
</dbReference>
<protein>
    <submittedName>
        <fullName evidence="6">Vacuolar morphogenesis protein 6</fullName>
    </submittedName>
</protein>
<evidence type="ECO:0000256" key="2">
    <source>
        <dbReference type="ARBA" id="ARBA00023136"/>
    </source>
</evidence>
<evidence type="ECO:0000313" key="7">
    <source>
        <dbReference type="Proteomes" id="UP001447188"/>
    </source>
</evidence>
<dbReference type="PROSITE" id="PS50219">
    <property type="entry name" value="CNH"/>
    <property type="match status" value="1"/>
</dbReference>
<dbReference type="Pfam" id="PF10366">
    <property type="entry name" value="Vps39_1"/>
    <property type="match status" value="1"/>
</dbReference>
<dbReference type="Pfam" id="PF10367">
    <property type="entry name" value="zf-Vps39_C"/>
    <property type="match status" value="1"/>
</dbReference>
<comment type="caution">
    <text evidence="6">The sequence shown here is derived from an EMBL/GenBank/DDBJ whole genome shotgun (WGS) entry which is preliminary data.</text>
</comment>
<keyword evidence="2" id="KW-0472">Membrane</keyword>
<proteinExistence type="inferred from homology"/>
<comment type="subcellular location">
    <subcellularLocation>
        <location evidence="1">Endomembrane system</location>
        <topology evidence="1">Peripheral membrane protein</topology>
    </subcellularLocation>
</comment>
<feature type="compositionally biased region" description="Polar residues" evidence="4">
    <location>
        <begin position="493"/>
        <end position="511"/>
    </location>
</feature>
<dbReference type="InterPro" id="IPR019452">
    <property type="entry name" value="VPS39/TGF_beta_rcpt-assoc_1"/>
</dbReference>
<dbReference type="Pfam" id="PF00780">
    <property type="entry name" value="CNH"/>
    <property type="match status" value="1"/>
</dbReference>
<dbReference type="PANTHER" id="PTHR12894">
    <property type="entry name" value="CNH DOMAIN CONTAINING"/>
    <property type="match status" value="1"/>
</dbReference>
<evidence type="ECO:0000256" key="4">
    <source>
        <dbReference type="SAM" id="MobiDB-lite"/>
    </source>
</evidence>
<evidence type="ECO:0000313" key="6">
    <source>
        <dbReference type="EMBL" id="KAL0639291.1"/>
    </source>
</evidence>
<organism evidence="6 7">
    <name type="scientific">Discina gigas</name>
    <dbReference type="NCBI Taxonomy" id="1032678"/>
    <lineage>
        <taxon>Eukaryota</taxon>
        <taxon>Fungi</taxon>
        <taxon>Dikarya</taxon>
        <taxon>Ascomycota</taxon>
        <taxon>Pezizomycotina</taxon>
        <taxon>Pezizomycetes</taxon>
        <taxon>Pezizales</taxon>
        <taxon>Discinaceae</taxon>
        <taxon>Discina</taxon>
    </lineage>
</organism>
<evidence type="ECO:0000256" key="3">
    <source>
        <dbReference type="ARBA" id="ARBA00038201"/>
    </source>
</evidence>
<dbReference type="InterPro" id="IPR001180">
    <property type="entry name" value="CNH_dom"/>
</dbReference>
<keyword evidence="7" id="KW-1185">Reference proteome</keyword>
<feature type="region of interest" description="Disordered" evidence="4">
    <location>
        <begin position="428"/>
        <end position="533"/>
    </location>
</feature>
<dbReference type="InterPro" id="IPR019453">
    <property type="entry name" value="VPS39/TGFA1_Znf"/>
</dbReference>
<sequence length="1087" mass="121776">MLNAFNARSILELGPRERFKIESLLAYGDKLLLGFSNGILRVYQVLDPDTPEISLSLLRTIEKFSRRSIELLACIKEVQILVTLSDNYVHIHDLNNYILTETLTKTKGASTFAVTSNIEKDEITQIPSIVSRLAIGVKKRLLLYSWHDEEFQEGKEVVLNGAIRSLTWASGQKVVAGLAGGFVTVNVQTGAIEEIVPPEGKSSGVGAGTNGAEQTGWSAYMGMGGWGSKPLSTHLGGDELLLVKDTTSLFIDKEGKVIPDRPPIPWPVSPDSVVFSYPYLVSLNTSKQHLEVRNPATQTLLQTINLPNVSTLNVPPPNVSLVHAGKLFYVASPTQVWRMSTADYETQIKQLVDGEHLDEAISLLEILENVLLKDRKEEKLREVQILKAERLFEKRKYRDSMDLFTKVSAPPERAIRLFPRVIAGDLSVSETNKNEEESTESAESADEIEPTEDAEEAESTEPTELTELSEPVDQDEENKIPTVEVNDVPPQVESGSPSKENGSPGKQNGSLDKQKEAETTTQSGKLPPLAPPSYLVELKKSNLSRVKRNAETASIFSFGVRRPTVVIPDDASDTASITIKHTQTVPEAPPILQGEELKTAANELAAFLAETRQKISKYFNADGKPLDTFASTGSASPLSMSRRDVFDISFTTPGSVTEIHKDDTVSSRIEHLMQAAKLVDTTLFRIYIITNPRLVGPFVRIQKHGDPAVVSEKLQDLGMFTELVDFLCQKELHKEALELLKQFGQAEREDPRALTLHGPQRTVGYLQNLKANHIDLILGFARWPLGVDPKLGMEIFTTDSQNAESLPRGKVLEYLQEMDRMLGVQYLEYIINELNDPTPEFHTRMVWLYLLVLTEDNFDGRKEEREKWREKLLDFLVTSKQYRNEKVLGWLPRDDADFYEARAVVLSNMGQHKAALEIYVFKLEDHGKAEEYCRKIHHASPPEDPAETSKPTTVYHTLLSLYLRPPSPYKQQLEPALAILSRHGARLEASDALKLIPEDIKISDLESYFQSRIRHTNSRMTEKRMAAQLRKSFLVDVQEKLLDCRNRNVIVSEERVCPACHKRLGTSVILRLASGLVVHYGCAQKEF</sequence>
<accession>A0ABR3GTM0</accession>
<comment type="similarity">
    <text evidence="3">Belongs to the VAM6/VPS39 family.</text>
</comment>
<dbReference type="PANTHER" id="PTHR12894:SF49">
    <property type="entry name" value="VAM6_VPS39-LIKE PROTEIN"/>
    <property type="match status" value="1"/>
</dbReference>
<gene>
    <name evidence="6" type="primary">VAM6</name>
    <name evidence="6" type="ORF">Q9L58_001752</name>
</gene>
<dbReference type="EMBL" id="JBBBZM010000013">
    <property type="protein sequence ID" value="KAL0639291.1"/>
    <property type="molecule type" value="Genomic_DNA"/>
</dbReference>
<evidence type="ECO:0000259" key="5">
    <source>
        <dbReference type="PROSITE" id="PS50219"/>
    </source>
</evidence>
<dbReference type="Proteomes" id="UP001447188">
    <property type="component" value="Unassembled WGS sequence"/>
</dbReference>
<name>A0ABR3GTM0_9PEZI</name>
<feature type="compositionally biased region" description="Acidic residues" evidence="4">
    <location>
        <begin position="437"/>
        <end position="461"/>
    </location>
</feature>
<feature type="domain" description="CNH" evidence="5">
    <location>
        <begin position="18"/>
        <end position="319"/>
    </location>
</feature>
<reference evidence="6 7" key="1">
    <citation type="submission" date="2024-02" db="EMBL/GenBank/DDBJ databases">
        <title>Discinaceae phylogenomics.</title>
        <authorList>
            <person name="Dirks A.C."/>
            <person name="James T.Y."/>
        </authorList>
    </citation>
    <scope>NUCLEOTIDE SEQUENCE [LARGE SCALE GENOMIC DNA]</scope>
    <source>
        <strain evidence="6 7">ACD0624</strain>
    </source>
</reference>
<evidence type="ECO:0000256" key="1">
    <source>
        <dbReference type="ARBA" id="ARBA00004184"/>
    </source>
</evidence>